<dbReference type="Pfam" id="PF13190">
    <property type="entry name" value="PDGLE"/>
    <property type="match status" value="1"/>
</dbReference>
<evidence type="ECO:0000256" key="6">
    <source>
        <dbReference type="ARBA" id="ARBA00023136"/>
    </source>
</evidence>
<feature type="transmembrane region" description="Helical" evidence="7">
    <location>
        <begin position="140"/>
        <end position="160"/>
    </location>
</feature>
<feature type="transmembrane region" description="Helical" evidence="7">
    <location>
        <begin position="241"/>
        <end position="263"/>
    </location>
</feature>
<dbReference type="PANTHER" id="PTHR34229:SF1">
    <property type="entry name" value="METAL TRANSPORT PROTEIN HI_1621-RELATED"/>
    <property type="match status" value="1"/>
</dbReference>
<keyword evidence="4 7" id="KW-0812">Transmembrane</keyword>
<dbReference type="RefSeq" id="WP_181834603.1">
    <property type="nucleotide sequence ID" value="NZ_JACERN010000006.1"/>
</dbReference>
<dbReference type="InterPro" id="IPR025937">
    <property type="entry name" value="PDGLE_dom"/>
</dbReference>
<keyword evidence="5 7" id="KW-1133">Transmembrane helix</keyword>
<sequence>MHIPDGYLSPATCALAYAVALPFWLLAYRHAKRLLHTRMVPLFAVFSAFSFVIMMFNLPLPGGTSGHAVGMGIISIVLGPWASIVAISVALLIQALFFGDGGITSFGANSLNMAIVGSLVAWASYQLLAAGAALQSRRRVLAAAVAGYLAINAAALLAAIEFGLQPLLFHDAAGTPLYAPYPLSVAVPAMMLGHLSFAGLAELLITGGLVAYLQRAHPELLSLQASRISVPSAAVRTTRKLWYGLAALMILSPLGLLAAGTAWGEWGVEDFANADSRQQMALASGQIAPPAAAPEGLARLASLWSAPFPDYAPAFVHSANFGYVLSALFGAGLILLALLLLSRLGGKQGQPE</sequence>
<dbReference type="EMBL" id="JACERN010000006">
    <property type="protein sequence ID" value="MBA4707284.1"/>
    <property type="molecule type" value="Genomic_DNA"/>
</dbReference>
<feature type="transmembrane region" description="Helical" evidence="7">
    <location>
        <begin position="7"/>
        <end position="27"/>
    </location>
</feature>
<comment type="subcellular location">
    <subcellularLocation>
        <location evidence="1">Cell membrane</location>
        <topology evidence="1">Multi-pass membrane protein</topology>
    </subcellularLocation>
</comment>
<dbReference type="GO" id="GO:0005886">
    <property type="term" value="C:plasma membrane"/>
    <property type="evidence" value="ECO:0007669"/>
    <property type="project" value="UniProtKB-SubCell"/>
</dbReference>
<proteinExistence type="predicted"/>
<evidence type="ECO:0000313" key="10">
    <source>
        <dbReference type="Proteomes" id="UP000545606"/>
    </source>
</evidence>
<dbReference type="InterPro" id="IPR002751">
    <property type="entry name" value="CbiM/NikMN"/>
</dbReference>
<evidence type="ECO:0000256" key="4">
    <source>
        <dbReference type="ARBA" id="ARBA00022692"/>
    </source>
</evidence>
<protein>
    <submittedName>
        <fullName evidence="9">Cobalt transporter CbiM</fullName>
    </submittedName>
</protein>
<feature type="transmembrane region" description="Helical" evidence="7">
    <location>
        <begin position="72"/>
        <end position="98"/>
    </location>
</feature>
<dbReference type="Proteomes" id="UP000545606">
    <property type="component" value="Unassembled WGS sequence"/>
</dbReference>
<evidence type="ECO:0000313" key="9">
    <source>
        <dbReference type="EMBL" id="MBA4707284.1"/>
    </source>
</evidence>
<dbReference type="NCBIfam" id="NF008873">
    <property type="entry name" value="PRK11909.1"/>
    <property type="match status" value="1"/>
</dbReference>
<evidence type="ECO:0000256" key="3">
    <source>
        <dbReference type="ARBA" id="ARBA00022475"/>
    </source>
</evidence>
<dbReference type="AlphaFoldDB" id="A0A838Y927"/>
<evidence type="ECO:0000256" key="7">
    <source>
        <dbReference type="SAM" id="Phobius"/>
    </source>
</evidence>
<dbReference type="Gene3D" id="1.10.1760.20">
    <property type="match status" value="1"/>
</dbReference>
<feature type="transmembrane region" description="Helical" evidence="7">
    <location>
        <begin position="321"/>
        <end position="341"/>
    </location>
</feature>
<keyword evidence="6 7" id="KW-0472">Membrane</keyword>
<evidence type="ECO:0000256" key="1">
    <source>
        <dbReference type="ARBA" id="ARBA00004651"/>
    </source>
</evidence>
<dbReference type="GO" id="GO:0000041">
    <property type="term" value="P:transition metal ion transport"/>
    <property type="evidence" value="ECO:0007669"/>
    <property type="project" value="InterPro"/>
</dbReference>
<dbReference type="PANTHER" id="PTHR34229">
    <property type="entry name" value="METAL TRANSPORT PROTEIN HI_1621-RELATED"/>
    <property type="match status" value="1"/>
</dbReference>
<dbReference type="Pfam" id="PF01891">
    <property type="entry name" value="CbiM"/>
    <property type="match status" value="1"/>
</dbReference>
<evidence type="ECO:0000256" key="5">
    <source>
        <dbReference type="ARBA" id="ARBA00022989"/>
    </source>
</evidence>
<organism evidence="9 10">
    <name type="scientific">Aquitalea aquatica</name>
    <dbReference type="NCBI Taxonomy" id="3044273"/>
    <lineage>
        <taxon>Bacteria</taxon>
        <taxon>Pseudomonadati</taxon>
        <taxon>Pseudomonadota</taxon>
        <taxon>Betaproteobacteria</taxon>
        <taxon>Neisseriales</taxon>
        <taxon>Chromobacteriaceae</taxon>
        <taxon>Aquitalea</taxon>
    </lineage>
</organism>
<keyword evidence="10" id="KW-1185">Reference proteome</keyword>
<reference evidence="9 10" key="1">
    <citation type="submission" date="2020-07" db="EMBL/GenBank/DDBJ databases">
        <title>Draft genome sequence of violacein-producing bacteria and related species.</title>
        <authorList>
            <person name="Wilson H.S."/>
            <person name="De Leon M.E."/>
        </authorList>
    </citation>
    <scope>NUCLEOTIDE SEQUENCE [LARGE SCALE GENOMIC DNA]</scope>
    <source>
        <strain evidence="9 10">HSC-21Su07</strain>
    </source>
</reference>
<feature type="transmembrane region" description="Helical" evidence="7">
    <location>
        <begin position="110"/>
        <end position="128"/>
    </location>
</feature>
<name>A0A838Y927_9NEIS</name>
<evidence type="ECO:0000259" key="8">
    <source>
        <dbReference type="Pfam" id="PF13190"/>
    </source>
</evidence>
<feature type="transmembrane region" description="Helical" evidence="7">
    <location>
        <begin position="39"/>
        <end position="60"/>
    </location>
</feature>
<accession>A0A838Y927</accession>
<keyword evidence="3" id="KW-1003">Cell membrane</keyword>
<keyword evidence="2" id="KW-0813">Transport</keyword>
<feature type="transmembrane region" description="Helical" evidence="7">
    <location>
        <begin position="191"/>
        <end position="213"/>
    </location>
</feature>
<comment type="caution">
    <text evidence="9">The sequence shown here is derived from an EMBL/GenBank/DDBJ whole genome shotgun (WGS) entry which is preliminary data.</text>
</comment>
<feature type="domain" description="PDGLE" evidence="8">
    <location>
        <begin position="243"/>
        <end position="343"/>
    </location>
</feature>
<evidence type="ECO:0000256" key="2">
    <source>
        <dbReference type="ARBA" id="ARBA00022448"/>
    </source>
</evidence>
<gene>
    <name evidence="9" type="primary">cbiM</name>
    <name evidence="9" type="ORF">H2Z84_02615</name>
</gene>